<feature type="coiled-coil region" evidence="1">
    <location>
        <begin position="57"/>
        <end position="84"/>
    </location>
</feature>
<dbReference type="EMBL" id="SMFL01000001">
    <property type="protein sequence ID" value="TDE18693.1"/>
    <property type="molecule type" value="Genomic_DNA"/>
</dbReference>
<keyword evidence="3" id="KW-1185">Reference proteome</keyword>
<dbReference type="Pfam" id="PF21983">
    <property type="entry name" value="NikA-like"/>
    <property type="match status" value="1"/>
</dbReference>
<evidence type="ECO:0000313" key="2">
    <source>
        <dbReference type="EMBL" id="TDE18693.1"/>
    </source>
</evidence>
<comment type="caution">
    <text evidence="2">The sequence shown here is derived from an EMBL/GenBank/DDBJ whole genome shotgun (WGS) entry which is preliminary data.</text>
</comment>
<accession>A0A4R5E306</accession>
<evidence type="ECO:0000256" key="1">
    <source>
        <dbReference type="SAM" id="Coils"/>
    </source>
</evidence>
<name>A0A4R5E306_9BACT</name>
<evidence type="ECO:0000313" key="3">
    <source>
        <dbReference type="Proteomes" id="UP000294850"/>
    </source>
</evidence>
<proteinExistence type="predicted"/>
<gene>
    <name evidence="2" type="ORF">E0F88_00335</name>
</gene>
<dbReference type="AlphaFoldDB" id="A0A4R5E306"/>
<dbReference type="OrthoDB" id="950459at2"/>
<reference evidence="2 3" key="1">
    <citation type="submission" date="2019-03" db="EMBL/GenBank/DDBJ databases">
        <title>Dyadobacter AR-3-6 sp. nov., isolated from arctic soil.</title>
        <authorList>
            <person name="Chaudhary D.K."/>
        </authorList>
    </citation>
    <scope>NUCLEOTIDE SEQUENCE [LARGE SCALE GENOMIC DNA]</scope>
    <source>
        <strain evidence="2 3">AR-3-6</strain>
    </source>
</reference>
<keyword evidence="1" id="KW-0175">Coiled coil</keyword>
<dbReference type="InterPro" id="IPR053842">
    <property type="entry name" value="NikA-like"/>
</dbReference>
<sequence length="126" mass="14844">MKQKSKREKWLHVRLNQSEYEKIQTQFKATTCRKLSDFTRRKLLGQLLVGTFRNASIDSLTEELAQLKTELSAAGNNFNQAVKKLHTLSKIKEFEHWLISYELDRRALLRQVEKVSEHISKAAEKW</sequence>
<dbReference type="Proteomes" id="UP000294850">
    <property type="component" value="Unassembled WGS sequence"/>
</dbReference>
<protein>
    <submittedName>
        <fullName evidence="2">Plasmid mobilization relaxosome protein MobC</fullName>
    </submittedName>
</protein>
<organism evidence="2 3">
    <name type="scientific">Dyadobacter psychrotolerans</name>
    <dbReference type="NCBI Taxonomy" id="2541721"/>
    <lineage>
        <taxon>Bacteria</taxon>
        <taxon>Pseudomonadati</taxon>
        <taxon>Bacteroidota</taxon>
        <taxon>Cytophagia</taxon>
        <taxon>Cytophagales</taxon>
        <taxon>Spirosomataceae</taxon>
        <taxon>Dyadobacter</taxon>
    </lineage>
</organism>